<accession>A0AAN8F2F6</accession>
<keyword evidence="3" id="KW-1185">Reference proteome</keyword>
<evidence type="ECO:0000313" key="3">
    <source>
        <dbReference type="Proteomes" id="UP001316803"/>
    </source>
</evidence>
<feature type="domain" description="N-acetyltransferase" evidence="1">
    <location>
        <begin position="22"/>
        <end position="177"/>
    </location>
</feature>
<dbReference type="PANTHER" id="PTHR43305">
    <property type="entry name" value="FAMILY N-ACETYLTRANSFERASE, PUTATIVE (AFU_ORTHOLOGUE AFUA_2G01380)-RELATED"/>
    <property type="match status" value="1"/>
</dbReference>
<dbReference type="Proteomes" id="UP001316803">
    <property type="component" value="Unassembled WGS sequence"/>
</dbReference>
<dbReference type="PANTHER" id="PTHR43305:SF1">
    <property type="entry name" value="FAMILY N-ACETYLTRANSFERASE, PUTATIVE (AFU_ORTHOLOGUE AFUA_2G01380)-RELATED"/>
    <property type="match status" value="1"/>
</dbReference>
<reference evidence="2 3" key="1">
    <citation type="submission" date="2022-12" db="EMBL/GenBank/DDBJ databases">
        <title>Genomic features and morphological characterization of a novel Knufia sp. strain isolated from spacecraft assembly facility.</title>
        <authorList>
            <person name="Teixeira M."/>
            <person name="Chander A.M."/>
            <person name="Stajich J.E."/>
            <person name="Venkateswaran K."/>
        </authorList>
    </citation>
    <scope>NUCLEOTIDE SEQUENCE [LARGE SCALE GENOMIC DNA]</scope>
    <source>
        <strain evidence="2 3">FJI-L2-BK-P2</strain>
    </source>
</reference>
<dbReference type="CDD" id="cd04301">
    <property type="entry name" value="NAT_SF"/>
    <property type="match status" value="1"/>
</dbReference>
<dbReference type="InterPro" id="IPR052777">
    <property type="entry name" value="Acetyltransferase_Enz"/>
</dbReference>
<name>A0AAN8F2F6_9EURO</name>
<proteinExistence type="predicted"/>
<dbReference type="Pfam" id="PF00583">
    <property type="entry name" value="Acetyltransf_1"/>
    <property type="match status" value="1"/>
</dbReference>
<dbReference type="AlphaFoldDB" id="A0AAN8F2F6"/>
<dbReference type="GO" id="GO:0016747">
    <property type="term" value="F:acyltransferase activity, transferring groups other than amino-acyl groups"/>
    <property type="evidence" value="ECO:0007669"/>
    <property type="project" value="InterPro"/>
</dbReference>
<organism evidence="2 3">
    <name type="scientific">Knufia fluminis</name>
    <dbReference type="NCBI Taxonomy" id="191047"/>
    <lineage>
        <taxon>Eukaryota</taxon>
        <taxon>Fungi</taxon>
        <taxon>Dikarya</taxon>
        <taxon>Ascomycota</taxon>
        <taxon>Pezizomycotina</taxon>
        <taxon>Eurotiomycetes</taxon>
        <taxon>Chaetothyriomycetidae</taxon>
        <taxon>Chaetothyriales</taxon>
        <taxon>Trichomeriaceae</taxon>
        <taxon>Knufia</taxon>
    </lineage>
</organism>
<protein>
    <recommendedName>
        <fullName evidence="1">N-acetyltransferase domain-containing protein</fullName>
    </recommendedName>
</protein>
<dbReference type="InterPro" id="IPR016181">
    <property type="entry name" value="Acyl_CoA_acyltransferase"/>
</dbReference>
<dbReference type="EMBL" id="JAKLMC020000001">
    <property type="protein sequence ID" value="KAK5958786.1"/>
    <property type="molecule type" value="Genomic_DNA"/>
</dbReference>
<dbReference type="PROSITE" id="PS51186">
    <property type="entry name" value="GNAT"/>
    <property type="match status" value="1"/>
</dbReference>
<evidence type="ECO:0000313" key="2">
    <source>
        <dbReference type="EMBL" id="KAK5958786.1"/>
    </source>
</evidence>
<dbReference type="InterPro" id="IPR000182">
    <property type="entry name" value="GNAT_dom"/>
</dbReference>
<gene>
    <name evidence="2" type="ORF">OHC33_000629</name>
</gene>
<evidence type="ECO:0000259" key="1">
    <source>
        <dbReference type="PROSITE" id="PS51186"/>
    </source>
</evidence>
<comment type="caution">
    <text evidence="2">The sequence shown here is derived from an EMBL/GenBank/DDBJ whole genome shotgun (WGS) entry which is preliminary data.</text>
</comment>
<dbReference type="Gene3D" id="3.40.630.30">
    <property type="match status" value="1"/>
</dbReference>
<sequence>MSSNSDQNLHKSSPSVPPSKFRIIPVRSEEDLKDTVTLFCEYAKWLDLDLTFQNFDVEMAGMPGKYAPSSGELFLARTAEGDAVGCVAVRPLVDDICEMKRLWVRDSAKGLGLGKALVSTVVDAGRRLGYSRMRLDTLPRMAAAVRMYRTLGFVDIEPYYETPLAGTHFLELDLTKSRGSDITTLESTAK</sequence>
<dbReference type="SUPFAM" id="SSF55729">
    <property type="entry name" value="Acyl-CoA N-acyltransferases (Nat)"/>
    <property type="match status" value="1"/>
</dbReference>